<keyword evidence="6" id="KW-1185">Reference proteome</keyword>
<evidence type="ECO:0000256" key="1">
    <source>
        <dbReference type="ARBA" id="ARBA00023015"/>
    </source>
</evidence>
<evidence type="ECO:0000313" key="5">
    <source>
        <dbReference type="EMBL" id="ABD07396.1"/>
    </source>
</evidence>
<keyword evidence="3" id="KW-0804">Transcription</keyword>
<dbReference type="InterPro" id="IPR009057">
    <property type="entry name" value="Homeodomain-like_sf"/>
</dbReference>
<accession>Q2IWL4</accession>
<evidence type="ECO:0000313" key="6">
    <source>
        <dbReference type="Proteomes" id="UP000008809"/>
    </source>
</evidence>
<dbReference type="InterPro" id="IPR018060">
    <property type="entry name" value="HTH_AraC"/>
</dbReference>
<dbReference type="SUPFAM" id="SSF46689">
    <property type="entry name" value="Homeodomain-like"/>
    <property type="match status" value="2"/>
</dbReference>
<proteinExistence type="predicted"/>
<protein>
    <submittedName>
        <fullName evidence="5">Transcriptional regulator, AraC family</fullName>
    </submittedName>
</protein>
<dbReference type="PROSITE" id="PS00041">
    <property type="entry name" value="HTH_ARAC_FAMILY_1"/>
    <property type="match status" value="1"/>
</dbReference>
<feature type="domain" description="HTH araC/xylS-type" evidence="4">
    <location>
        <begin position="233"/>
        <end position="331"/>
    </location>
</feature>
<evidence type="ECO:0000259" key="4">
    <source>
        <dbReference type="PROSITE" id="PS01124"/>
    </source>
</evidence>
<organism evidence="5 6">
    <name type="scientific">Rhodopseudomonas palustris (strain HaA2)</name>
    <dbReference type="NCBI Taxonomy" id="316058"/>
    <lineage>
        <taxon>Bacteria</taxon>
        <taxon>Pseudomonadati</taxon>
        <taxon>Pseudomonadota</taxon>
        <taxon>Alphaproteobacteria</taxon>
        <taxon>Hyphomicrobiales</taxon>
        <taxon>Nitrobacteraceae</taxon>
        <taxon>Rhodopseudomonas</taxon>
    </lineage>
</organism>
<dbReference type="EMBL" id="CP000250">
    <property type="protein sequence ID" value="ABD07396.1"/>
    <property type="molecule type" value="Genomic_DNA"/>
</dbReference>
<keyword evidence="2" id="KW-0238">DNA-binding</keyword>
<dbReference type="OrthoDB" id="6670788at2"/>
<dbReference type="SMART" id="SM00342">
    <property type="entry name" value="HTH_ARAC"/>
    <property type="match status" value="1"/>
</dbReference>
<dbReference type="Pfam" id="PF12833">
    <property type="entry name" value="HTH_18"/>
    <property type="match status" value="1"/>
</dbReference>
<dbReference type="InterPro" id="IPR018062">
    <property type="entry name" value="HTH_AraC-typ_CS"/>
</dbReference>
<dbReference type="InterPro" id="IPR020449">
    <property type="entry name" value="Tscrpt_reg_AraC-type_HTH"/>
</dbReference>
<dbReference type="KEGG" id="rpb:RPB_2694"/>
<keyword evidence="1" id="KW-0805">Transcription regulation</keyword>
<dbReference type="HOGENOM" id="CLU_052345_1_1_5"/>
<dbReference type="PANTHER" id="PTHR47893">
    <property type="entry name" value="REGULATORY PROTEIN PCHR"/>
    <property type="match status" value="1"/>
</dbReference>
<dbReference type="Gene3D" id="1.10.10.60">
    <property type="entry name" value="Homeodomain-like"/>
    <property type="match status" value="1"/>
</dbReference>
<gene>
    <name evidence="5" type="ordered locus">RPB_2694</name>
</gene>
<dbReference type="PROSITE" id="PS01124">
    <property type="entry name" value="HTH_ARAC_FAMILY_2"/>
    <property type="match status" value="1"/>
</dbReference>
<dbReference type="STRING" id="316058.RPB_2694"/>
<dbReference type="GO" id="GO:0003700">
    <property type="term" value="F:DNA-binding transcription factor activity"/>
    <property type="evidence" value="ECO:0007669"/>
    <property type="project" value="InterPro"/>
</dbReference>
<sequence length="332" mass="36508">MLPERLSKVVCADDLERFAGASGSELRLVTPGVGGRDPILVGEFQRVQLRSGLALHTSNTREVHDLHTEAVQHPGLTIALFLRGHIDAWFGGRLIEMGPRTEDARDIEAIVVARSESDSFVRRSVKGARIRKLNVTITPEWLDQQALLSSPECAAILRFSRTHLATLRWTASPRLITLAEQILGPPLFAAPLQKLYYESRAIDVVSEALLAISDAPAQSGSATIHPTHHRSVRRACDFIDANLDHELMLPSIAAAAGLNSGSLQRAFRLLYGVTVFEYVRSRKLDRARAALERDGISVGEAAYLAGYKTPGNFSTAFRRRFGVTPRQIRATS</sequence>
<evidence type="ECO:0000256" key="2">
    <source>
        <dbReference type="ARBA" id="ARBA00023125"/>
    </source>
</evidence>
<dbReference type="PANTHER" id="PTHR47893:SF1">
    <property type="entry name" value="REGULATORY PROTEIN PCHR"/>
    <property type="match status" value="1"/>
</dbReference>
<dbReference type="InterPro" id="IPR053142">
    <property type="entry name" value="PchR_regulatory_protein"/>
</dbReference>
<dbReference type="AlphaFoldDB" id="Q2IWL4"/>
<name>Q2IWL4_RHOP2</name>
<dbReference type="GO" id="GO:0043565">
    <property type="term" value="F:sequence-specific DNA binding"/>
    <property type="evidence" value="ECO:0007669"/>
    <property type="project" value="InterPro"/>
</dbReference>
<dbReference type="eggNOG" id="COG2207">
    <property type="taxonomic scope" value="Bacteria"/>
</dbReference>
<evidence type="ECO:0000256" key="3">
    <source>
        <dbReference type="ARBA" id="ARBA00023163"/>
    </source>
</evidence>
<dbReference type="PRINTS" id="PR00032">
    <property type="entry name" value="HTHARAC"/>
</dbReference>
<dbReference type="Proteomes" id="UP000008809">
    <property type="component" value="Chromosome"/>
</dbReference>
<reference evidence="5 6" key="1">
    <citation type="submission" date="2006-01" db="EMBL/GenBank/DDBJ databases">
        <title>Complete sequence of Rhodopseudomonas palustris HaA2.</title>
        <authorList>
            <consortium name="US DOE Joint Genome Institute"/>
            <person name="Copeland A."/>
            <person name="Lucas S."/>
            <person name="Lapidus A."/>
            <person name="Barry K."/>
            <person name="Detter J.C."/>
            <person name="Glavina T."/>
            <person name="Hammon N."/>
            <person name="Israni S."/>
            <person name="Pitluck S."/>
            <person name="Chain P."/>
            <person name="Malfatti S."/>
            <person name="Shin M."/>
            <person name="Vergez L."/>
            <person name="Schmutz J."/>
            <person name="Larimer F."/>
            <person name="Land M."/>
            <person name="Hauser L."/>
            <person name="Pelletier D.A."/>
            <person name="Kyrpides N."/>
            <person name="Anderson I."/>
            <person name="Oda Y."/>
            <person name="Harwood C.S."/>
            <person name="Richardson P."/>
        </authorList>
    </citation>
    <scope>NUCLEOTIDE SEQUENCE [LARGE SCALE GENOMIC DNA]</scope>
    <source>
        <strain evidence="5 6">HaA2</strain>
    </source>
</reference>